<comment type="similarity">
    <text evidence="2">Belongs to the enoyl-CoA hydratase/isomerase family.</text>
</comment>
<reference evidence="6" key="1">
    <citation type="journal article" date="2015" name="Nature">
        <title>Complex archaea that bridge the gap between prokaryotes and eukaryotes.</title>
        <authorList>
            <person name="Spang A."/>
            <person name="Saw J.H."/>
            <person name="Jorgensen S.L."/>
            <person name="Zaremba-Niedzwiedzka K."/>
            <person name="Martijn J."/>
            <person name="Lind A.E."/>
            <person name="van Eijk R."/>
            <person name="Schleper C."/>
            <person name="Guy L."/>
            <person name="Ettema T.J."/>
        </authorList>
    </citation>
    <scope>NUCLEOTIDE SEQUENCE</scope>
</reference>
<gene>
    <name evidence="6" type="ORF">LCGC14_0099360</name>
</gene>
<keyword evidence="3" id="KW-0576">Peroxisome</keyword>
<dbReference type="FunFam" id="1.10.12.10:FF:000001">
    <property type="entry name" value="Probable enoyl-CoA hydratase, mitochondrial"/>
    <property type="match status" value="1"/>
</dbReference>
<comment type="caution">
    <text evidence="6">The sequence shown here is derived from an EMBL/GenBank/DDBJ whole genome shotgun (WGS) entry which is preliminary data.</text>
</comment>
<dbReference type="InterPro" id="IPR051053">
    <property type="entry name" value="ECH/Chromodomain_protein"/>
</dbReference>
<dbReference type="InterPro" id="IPR029045">
    <property type="entry name" value="ClpP/crotonase-like_dom_sf"/>
</dbReference>
<evidence type="ECO:0000256" key="1">
    <source>
        <dbReference type="ARBA" id="ARBA00004275"/>
    </source>
</evidence>
<accession>A0A0F9VG46</accession>
<keyword evidence="4" id="KW-0413">Isomerase</keyword>
<dbReference type="EMBL" id="LAZR01000028">
    <property type="protein sequence ID" value="KKO03015.1"/>
    <property type="molecule type" value="Genomic_DNA"/>
</dbReference>
<evidence type="ECO:0000256" key="5">
    <source>
        <dbReference type="ARBA" id="ARBA00023239"/>
    </source>
</evidence>
<dbReference type="PANTHER" id="PTHR43684:SF1">
    <property type="entry name" value="ENOYL-COA DELTA ISOMERASE 2"/>
    <property type="match status" value="1"/>
</dbReference>
<proteinExistence type="inferred from homology"/>
<dbReference type="AlphaFoldDB" id="A0A0F9VG46"/>
<dbReference type="PANTHER" id="PTHR43684">
    <property type="match status" value="1"/>
</dbReference>
<dbReference type="GO" id="GO:0005777">
    <property type="term" value="C:peroxisome"/>
    <property type="evidence" value="ECO:0007669"/>
    <property type="project" value="UniProtKB-SubCell"/>
</dbReference>
<dbReference type="CDD" id="cd06558">
    <property type="entry name" value="crotonase-like"/>
    <property type="match status" value="1"/>
</dbReference>
<comment type="subcellular location">
    <subcellularLocation>
        <location evidence="1">Peroxisome</location>
    </subcellularLocation>
</comment>
<dbReference type="InterPro" id="IPR001753">
    <property type="entry name" value="Enoyl-CoA_hydra/iso"/>
</dbReference>
<evidence type="ECO:0008006" key="7">
    <source>
        <dbReference type="Google" id="ProtNLM"/>
    </source>
</evidence>
<dbReference type="GO" id="GO:0016836">
    <property type="term" value="F:hydro-lyase activity"/>
    <property type="evidence" value="ECO:0007669"/>
    <property type="project" value="UniProtKB-ARBA"/>
</dbReference>
<evidence type="ECO:0000313" key="6">
    <source>
        <dbReference type="EMBL" id="KKO03015.1"/>
    </source>
</evidence>
<dbReference type="SUPFAM" id="SSF52096">
    <property type="entry name" value="ClpP/crotonase"/>
    <property type="match status" value="1"/>
</dbReference>
<organism evidence="6">
    <name type="scientific">marine sediment metagenome</name>
    <dbReference type="NCBI Taxonomy" id="412755"/>
    <lineage>
        <taxon>unclassified sequences</taxon>
        <taxon>metagenomes</taxon>
        <taxon>ecological metagenomes</taxon>
    </lineage>
</organism>
<keyword evidence="5" id="KW-0456">Lyase</keyword>
<sequence>MSEHVLIERNGGVLTLTMNRPDKKNALTQNMYGSMADAIVAAQQDPAIRAVVIQGSNSCFTSGNDVGDFVNSPRSDTKTPVYHFLRAICNAEKPLIAAVNGPAVGVGTTMLLHCDLVFVANDARLKMPFVNLGLCPEAGSSYLLPRLLGHLRAAELLLLGDEISGQRATEIGLANRALPAGEAVLEAAQQAAQRIAEQPPASVKLTKQLIKQGVAQIAEQTMDAEGAHFTELLASADAREALTAFIEKRKPVFANQ</sequence>
<dbReference type="Pfam" id="PF00378">
    <property type="entry name" value="ECH_1"/>
    <property type="match status" value="1"/>
</dbReference>
<evidence type="ECO:0000256" key="3">
    <source>
        <dbReference type="ARBA" id="ARBA00023140"/>
    </source>
</evidence>
<dbReference type="Gene3D" id="3.90.226.10">
    <property type="entry name" value="2-enoyl-CoA Hydratase, Chain A, domain 1"/>
    <property type="match status" value="1"/>
</dbReference>
<evidence type="ECO:0000256" key="2">
    <source>
        <dbReference type="ARBA" id="ARBA00005254"/>
    </source>
</evidence>
<dbReference type="GO" id="GO:0004165">
    <property type="term" value="F:delta(3)-delta(2)-enoyl-CoA isomerase activity"/>
    <property type="evidence" value="ECO:0007669"/>
    <property type="project" value="UniProtKB-ARBA"/>
</dbReference>
<protein>
    <recommendedName>
        <fullName evidence="7">Enoyl-CoA hydratase</fullName>
    </recommendedName>
</protein>
<name>A0A0F9VG46_9ZZZZ</name>
<evidence type="ECO:0000256" key="4">
    <source>
        <dbReference type="ARBA" id="ARBA00023235"/>
    </source>
</evidence>